<comment type="cofactor">
    <cofactor evidence="1 12">
        <name>heme</name>
        <dbReference type="ChEBI" id="CHEBI:30413"/>
    </cofactor>
</comment>
<evidence type="ECO:0000256" key="1">
    <source>
        <dbReference type="ARBA" id="ARBA00001971"/>
    </source>
</evidence>
<dbReference type="GO" id="GO:0016709">
    <property type="term" value="F:oxidoreductase activity, acting on paired donors, with incorporation or reduction of molecular oxygen, NAD(P)H as one donor, and incorporation of one atom of oxygen"/>
    <property type="evidence" value="ECO:0007669"/>
    <property type="project" value="TreeGrafter"/>
</dbReference>
<dbReference type="PANTHER" id="PTHR24298:SF475">
    <property type="entry name" value="CYTOCHROME P450 705A5-RELATED"/>
    <property type="match status" value="1"/>
</dbReference>
<keyword evidence="5 14" id="KW-0812">Transmembrane</keyword>
<evidence type="ECO:0000256" key="8">
    <source>
        <dbReference type="ARBA" id="ARBA00023002"/>
    </source>
</evidence>
<comment type="subcellular location">
    <subcellularLocation>
        <location evidence="2">Membrane</location>
        <topology evidence="2">Single-pass membrane protein</topology>
    </subcellularLocation>
</comment>
<evidence type="ECO:0000256" key="2">
    <source>
        <dbReference type="ARBA" id="ARBA00004167"/>
    </source>
</evidence>
<evidence type="ECO:0000256" key="9">
    <source>
        <dbReference type="ARBA" id="ARBA00023004"/>
    </source>
</evidence>
<dbReference type="PROSITE" id="PS00086">
    <property type="entry name" value="CYTOCHROME_P450"/>
    <property type="match status" value="1"/>
</dbReference>
<dbReference type="PRINTS" id="PR00385">
    <property type="entry name" value="P450"/>
</dbReference>
<dbReference type="InterPro" id="IPR051103">
    <property type="entry name" value="Plant_metabolite_P450s"/>
</dbReference>
<feature type="binding site" description="axial binding residue" evidence="12">
    <location>
        <position position="452"/>
    </location>
    <ligand>
        <name>heme</name>
        <dbReference type="ChEBI" id="CHEBI:30413"/>
    </ligand>
    <ligandPart>
        <name>Fe</name>
        <dbReference type="ChEBI" id="CHEBI:18248"/>
    </ligandPart>
</feature>
<name>A0A1J3EZL7_NOCCA</name>
<keyword evidence="11 14" id="KW-0472">Membrane</keyword>
<evidence type="ECO:0000256" key="10">
    <source>
        <dbReference type="ARBA" id="ARBA00023033"/>
    </source>
</evidence>
<evidence type="ECO:0000256" key="11">
    <source>
        <dbReference type="ARBA" id="ARBA00023136"/>
    </source>
</evidence>
<dbReference type="EMBL" id="GEVK01015373">
    <property type="protein sequence ID" value="JAU37459.1"/>
    <property type="molecule type" value="Transcribed_RNA"/>
</dbReference>
<evidence type="ECO:0000256" key="14">
    <source>
        <dbReference type="SAM" id="Phobius"/>
    </source>
</evidence>
<keyword evidence="10 13" id="KW-0503">Monooxygenase</keyword>
<evidence type="ECO:0000256" key="3">
    <source>
        <dbReference type="ARBA" id="ARBA00010617"/>
    </source>
</evidence>
<dbReference type="GO" id="GO:0016020">
    <property type="term" value="C:membrane"/>
    <property type="evidence" value="ECO:0007669"/>
    <property type="project" value="UniProtKB-SubCell"/>
</dbReference>
<evidence type="ECO:0000256" key="7">
    <source>
        <dbReference type="ARBA" id="ARBA00022989"/>
    </source>
</evidence>
<sequence length="522" mass="59279">MAAILTVEFQNCFILILLCFFSLLLCYSLFFRKPKDGFDFPPSPPSLPIIGHLHLLFSVLPHKAFQKISSKYGPLLYLRIFNVPIVLVSSASVAYEIFKTHDVNVSTHGFRTIEGSLLFGPESFAGAPYGDYYKFMKKLLVMNLFGTQALDRSRAIRADEVERFYGNLLDKARKEESVEIGKEVMKLTNNSICRMLMGRSCSEENDEASRVRDSVKKTMGLLGKVVLSNTLGKPLKKLGISLFGKKIRRVSHGFDELLERMLREHEDKKPEKHQVTDMMDVLLAVSRDENAEYKITKNHIKLLLVELLIGGTDSAAHVVQWAMAEIIRKPRILERLRQEIDSVVEKTRLIQEGDLPRLRYLQAVVKETLRLHPAVPVLVRMFEQECKVGGFCIPEKATLVVNVYAVMRDPDMWEDPNEFKPERFLASSRSDQEEEREQAIKYLPFGSGRRVCPGLNLGSIFVGTAVGMMVQCFDWRNKGDEVVNMEDTIAGVTLTMAHPLKCTHLPRTHPSTSRMQIPSSQL</sequence>
<keyword evidence="4 12" id="KW-0349">Heme</keyword>
<dbReference type="FunFam" id="1.10.630.10:FF:000019">
    <property type="entry name" value="Cytochrome P450 family protein"/>
    <property type="match status" value="1"/>
</dbReference>
<comment type="similarity">
    <text evidence="3 13">Belongs to the cytochrome P450 family.</text>
</comment>
<dbReference type="GO" id="GO:0020037">
    <property type="term" value="F:heme binding"/>
    <property type="evidence" value="ECO:0007669"/>
    <property type="project" value="InterPro"/>
</dbReference>
<gene>
    <name evidence="15" type="ORF">LC_TR5471_c0_g1_i1_g.19096</name>
</gene>
<evidence type="ECO:0000256" key="12">
    <source>
        <dbReference type="PIRSR" id="PIRSR602401-1"/>
    </source>
</evidence>
<dbReference type="InterPro" id="IPR036396">
    <property type="entry name" value="Cyt_P450_sf"/>
</dbReference>
<dbReference type="AlphaFoldDB" id="A0A1J3EZL7"/>
<dbReference type="InterPro" id="IPR001128">
    <property type="entry name" value="Cyt_P450"/>
</dbReference>
<evidence type="ECO:0000313" key="15">
    <source>
        <dbReference type="EMBL" id="JAU37459.1"/>
    </source>
</evidence>
<keyword evidence="7 14" id="KW-1133">Transmembrane helix</keyword>
<reference evidence="15" key="1">
    <citation type="submission" date="2016-07" db="EMBL/GenBank/DDBJ databases">
        <title>De novo transcriptome assembly of four accessions of the metal hyperaccumulator plant Noccaea caerulescens.</title>
        <authorList>
            <person name="Blande D."/>
            <person name="Halimaa P."/>
            <person name="Tervahauta A.I."/>
            <person name="Aarts M.G."/>
            <person name="Karenlampi S.O."/>
        </authorList>
    </citation>
    <scope>NUCLEOTIDE SEQUENCE</scope>
</reference>
<dbReference type="SUPFAM" id="SSF48264">
    <property type="entry name" value="Cytochrome P450"/>
    <property type="match status" value="1"/>
</dbReference>
<evidence type="ECO:0000256" key="13">
    <source>
        <dbReference type="RuleBase" id="RU000461"/>
    </source>
</evidence>
<protein>
    <submittedName>
        <fullName evidence="15">Uncharacterized protein</fullName>
    </submittedName>
</protein>
<proteinExistence type="inferred from homology"/>
<dbReference type="PANTHER" id="PTHR24298">
    <property type="entry name" value="FLAVONOID 3'-MONOOXYGENASE-RELATED"/>
    <property type="match status" value="1"/>
</dbReference>
<organism evidence="15">
    <name type="scientific">Noccaea caerulescens</name>
    <name type="common">Alpine penny-cress</name>
    <name type="synonym">Thlaspi caerulescens</name>
    <dbReference type="NCBI Taxonomy" id="107243"/>
    <lineage>
        <taxon>Eukaryota</taxon>
        <taxon>Viridiplantae</taxon>
        <taxon>Streptophyta</taxon>
        <taxon>Embryophyta</taxon>
        <taxon>Tracheophyta</taxon>
        <taxon>Spermatophyta</taxon>
        <taxon>Magnoliopsida</taxon>
        <taxon>eudicotyledons</taxon>
        <taxon>Gunneridae</taxon>
        <taxon>Pentapetalae</taxon>
        <taxon>rosids</taxon>
        <taxon>malvids</taxon>
        <taxon>Brassicales</taxon>
        <taxon>Brassicaceae</taxon>
        <taxon>Coluteocarpeae</taxon>
        <taxon>Noccaea</taxon>
    </lineage>
</organism>
<dbReference type="Pfam" id="PF00067">
    <property type="entry name" value="p450"/>
    <property type="match status" value="1"/>
</dbReference>
<feature type="transmembrane region" description="Helical" evidence="14">
    <location>
        <begin position="12"/>
        <end position="31"/>
    </location>
</feature>
<dbReference type="InterPro" id="IPR017972">
    <property type="entry name" value="Cyt_P450_CS"/>
</dbReference>
<dbReference type="GO" id="GO:0005506">
    <property type="term" value="F:iron ion binding"/>
    <property type="evidence" value="ECO:0007669"/>
    <property type="project" value="InterPro"/>
</dbReference>
<accession>A0A1J3EZL7</accession>
<evidence type="ECO:0000256" key="5">
    <source>
        <dbReference type="ARBA" id="ARBA00022692"/>
    </source>
</evidence>
<dbReference type="InterPro" id="IPR002401">
    <property type="entry name" value="Cyt_P450_E_grp-I"/>
</dbReference>
<keyword evidence="8 13" id="KW-0560">Oxidoreductase</keyword>
<dbReference type="CDD" id="cd20655">
    <property type="entry name" value="CYP93"/>
    <property type="match status" value="1"/>
</dbReference>
<dbReference type="PRINTS" id="PR00463">
    <property type="entry name" value="EP450I"/>
</dbReference>
<dbReference type="Gene3D" id="1.10.630.10">
    <property type="entry name" value="Cytochrome P450"/>
    <property type="match status" value="1"/>
</dbReference>
<keyword evidence="6 12" id="KW-0479">Metal-binding</keyword>
<keyword evidence="9 12" id="KW-0408">Iron</keyword>
<evidence type="ECO:0000256" key="4">
    <source>
        <dbReference type="ARBA" id="ARBA00022617"/>
    </source>
</evidence>
<evidence type="ECO:0000256" key="6">
    <source>
        <dbReference type="ARBA" id="ARBA00022723"/>
    </source>
</evidence>